<gene>
    <name evidence="2" type="ORF">NCTC10343_03055</name>
</gene>
<evidence type="ECO:0000313" key="2">
    <source>
        <dbReference type="EMBL" id="SUA70185.1"/>
    </source>
</evidence>
<reference evidence="2 3" key="1">
    <citation type="submission" date="2018-06" db="EMBL/GenBank/DDBJ databases">
        <authorList>
            <consortium name="Pathogen Informatics"/>
            <person name="Doyle S."/>
        </authorList>
    </citation>
    <scope>NUCLEOTIDE SEQUENCE [LARGE SCALE GENOMIC DNA]</scope>
    <source>
        <strain evidence="2 3">NCTC10343</strain>
    </source>
</reference>
<dbReference type="GO" id="GO:0004519">
    <property type="term" value="F:endonuclease activity"/>
    <property type="evidence" value="ECO:0007669"/>
    <property type="project" value="InterPro"/>
</dbReference>
<evidence type="ECO:0000313" key="3">
    <source>
        <dbReference type="Proteomes" id="UP000254400"/>
    </source>
</evidence>
<organism evidence="2 3">
    <name type="scientific">Paenibacillus polymyxa</name>
    <name type="common">Bacillus polymyxa</name>
    <dbReference type="NCBI Taxonomy" id="1406"/>
    <lineage>
        <taxon>Bacteria</taxon>
        <taxon>Bacillati</taxon>
        <taxon>Bacillota</taxon>
        <taxon>Bacilli</taxon>
        <taxon>Bacillales</taxon>
        <taxon>Paenibacillaceae</taxon>
        <taxon>Paenibacillus</taxon>
    </lineage>
</organism>
<protein>
    <recommendedName>
        <fullName evidence="1">DOD-type homing endonuclease domain-containing protein</fullName>
    </recommendedName>
</protein>
<dbReference type="PROSITE" id="PS50819">
    <property type="entry name" value="INTEIN_ENDONUCLEASE"/>
    <property type="match status" value="1"/>
</dbReference>
<dbReference type="SUPFAM" id="SSF55608">
    <property type="entry name" value="Homing endonucleases"/>
    <property type="match status" value="2"/>
</dbReference>
<proteinExistence type="predicted"/>
<dbReference type="Gene3D" id="3.10.28.10">
    <property type="entry name" value="Homing endonucleases"/>
    <property type="match status" value="1"/>
</dbReference>
<dbReference type="Proteomes" id="UP000254400">
    <property type="component" value="Unassembled WGS sequence"/>
</dbReference>
<evidence type="ECO:0000259" key="1">
    <source>
        <dbReference type="PROSITE" id="PS50819"/>
    </source>
</evidence>
<dbReference type="EMBL" id="UGSC01000001">
    <property type="protein sequence ID" value="SUA70185.1"/>
    <property type="molecule type" value="Genomic_DNA"/>
</dbReference>
<dbReference type="AlphaFoldDB" id="A0A378XZ17"/>
<feature type="domain" description="DOD-type homing endonuclease" evidence="1">
    <location>
        <begin position="38"/>
        <end position="192"/>
    </location>
</feature>
<dbReference type="InterPro" id="IPR004042">
    <property type="entry name" value="Intein_endonuc_central"/>
</dbReference>
<name>A0A378XZ17_PAEPO</name>
<accession>A0A378XZ17</accession>
<dbReference type="InterPro" id="IPR027434">
    <property type="entry name" value="Homing_endonucl"/>
</dbReference>
<sequence>MLDRWFKESNIQARQNGSIYSFNKNYFDKIDSEDKAYWLGFIWCDGYVCSRVRNGICYYEFKLDLAEEDREHLEKLKISLEANYTIKKYKLKSNFDNAQDVVRLYISNKYFAGKLHNDYGLVANRHNTKKIVDKLPKHLIRHFIRGVLDADGSIMCGYVCDRSKKRLKARVQFTTYEEICTIIANYFVEVGITNHTPKLSIRNEGRDGYCRGLSYCGNEQVPKILNHLYDKSNTYLTRKNKKYLQMTGRLRDKENEGIEMETERTQNSV</sequence>